<feature type="compositionally biased region" description="Basic and acidic residues" evidence="1">
    <location>
        <begin position="1"/>
        <end position="15"/>
    </location>
</feature>
<feature type="region of interest" description="Disordered" evidence="1">
    <location>
        <begin position="1"/>
        <end position="95"/>
    </location>
</feature>
<dbReference type="GO" id="GO:0005544">
    <property type="term" value="F:calcium-dependent phospholipid binding"/>
    <property type="evidence" value="ECO:0007669"/>
    <property type="project" value="InterPro"/>
</dbReference>
<evidence type="ECO:0000256" key="1">
    <source>
        <dbReference type="SAM" id="MobiDB-lite"/>
    </source>
</evidence>
<gene>
    <name evidence="2" type="primary">ga20984</name>
    <name evidence="2" type="ORF">PR202_ga20984</name>
</gene>
<sequence>MRRGEGRSAEWRGEQEGGAAVRRRGEHEGGGAEQEGGGASKAAGRRGGTVTSVGAGGQSGEPTSQKVRSRRCPGSRQRRSRPGRPLPVLDTRRGGGDFFVGGDDLSSFESNLGGPIDKKQQTCIPTCMYHRSLDKAIKGEMSDKFGFGMLTNSPARYFAKILHKVMRGIGH</sequence>
<reference evidence="2" key="1">
    <citation type="journal article" date="2018" name="DNA Res.">
        <title>Multiple hybrid de novo genome assembly of finger millet, an orphan allotetraploid crop.</title>
        <authorList>
            <person name="Hatakeyama M."/>
            <person name="Aluri S."/>
            <person name="Balachadran M.T."/>
            <person name="Sivarajan S.R."/>
            <person name="Patrignani A."/>
            <person name="Gruter S."/>
            <person name="Poveda L."/>
            <person name="Shimizu-Inatsugi R."/>
            <person name="Baeten J."/>
            <person name="Francoijs K.J."/>
            <person name="Nataraja K.N."/>
            <person name="Reddy Y.A.N."/>
            <person name="Phadnis S."/>
            <person name="Ravikumar R.L."/>
            <person name="Schlapbach R."/>
            <person name="Sreeman S.M."/>
            <person name="Shimizu K.K."/>
        </authorList>
    </citation>
    <scope>NUCLEOTIDE SEQUENCE</scope>
</reference>
<dbReference type="AlphaFoldDB" id="A0AAV5CZR9"/>
<dbReference type="EMBL" id="BQKI01000010">
    <property type="protein sequence ID" value="GJN03529.1"/>
    <property type="molecule type" value="Genomic_DNA"/>
</dbReference>
<organism evidence="2 3">
    <name type="scientific">Eleusine coracana subsp. coracana</name>
    <dbReference type="NCBI Taxonomy" id="191504"/>
    <lineage>
        <taxon>Eukaryota</taxon>
        <taxon>Viridiplantae</taxon>
        <taxon>Streptophyta</taxon>
        <taxon>Embryophyta</taxon>
        <taxon>Tracheophyta</taxon>
        <taxon>Spermatophyta</taxon>
        <taxon>Magnoliopsida</taxon>
        <taxon>Liliopsida</taxon>
        <taxon>Poales</taxon>
        <taxon>Poaceae</taxon>
        <taxon>PACMAD clade</taxon>
        <taxon>Chloridoideae</taxon>
        <taxon>Cynodonteae</taxon>
        <taxon>Eleusininae</taxon>
        <taxon>Eleusine</taxon>
    </lineage>
</organism>
<feature type="compositionally biased region" description="Basic residues" evidence="1">
    <location>
        <begin position="67"/>
        <end position="82"/>
    </location>
</feature>
<protein>
    <submittedName>
        <fullName evidence="2">Uncharacterized protein</fullName>
    </submittedName>
</protein>
<proteinExistence type="predicted"/>
<reference evidence="2" key="2">
    <citation type="submission" date="2021-12" db="EMBL/GenBank/DDBJ databases">
        <title>Resequencing data analysis of finger millet.</title>
        <authorList>
            <person name="Hatakeyama M."/>
            <person name="Aluri S."/>
            <person name="Balachadran M.T."/>
            <person name="Sivarajan S.R."/>
            <person name="Poveda L."/>
            <person name="Shimizu-Inatsugi R."/>
            <person name="Schlapbach R."/>
            <person name="Sreeman S.M."/>
            <person name="Shimizu K.K."/>
        </authorList>
    </citation>
    <scope>NUCLEOTIDE SEQUENCE</scope>
</reference>
<accession>A0AAV5CZR9</accession>
<dbReference type="InterPro" id="IPR037104">
    <property type="entry name" value="Annexin_sf"/>
</dbReference>
<dbReference type="Proteomes" id="UP001054889">
    <property type="component" value="Unassembled WGS sequence"/>
</dbReference>
<name>A0AAV5CZR9_ELECO</name>
<dbReference type="GO" id="GO:0005509">
    <property type="term" value="F:calcium ion binding"/>
    <property type="evidence" value="ECO:0007669"/>
    <property type="project" value="InterPro"/>
</dbReference>
<comment type="caution">
    <text evidence="2">The sequence shown here is derived from an EMBL/GenBank/DDBJ whole genome shotgun (WGS) entry which is preliminary data.</text>
</comment>
<evidence type="ECO:0000313" key="3">
    <source>
        <dbReference type="Proteomes" id="UP001054889"/>
    </source>
</evidence>
<keyword evidence="3" id="KW-1185">Reference proteome</keyword>
<evidence type="ECO:0000313" key="2">
    <source>
        <dbReference type="EMBL" id="GJN03529.1"/>
    </source>
</evidence>
<dbReference type="SUPFAM" id="SSF47874">
    <property type="entry name" value="Annexin"/>
    <property type="match status" value="1"/>
</dbReference>